<dbReference type="EMBL" id="JAQPYX010000109">
    <property type="protein sequence ID" value="MDC7150294.1"/>
    <property type="molecule type" value="Genomic_DNA"/>
</dbReference>
<dbReference type="AlphaFoldDB" id="A0AAW6I5I1"/>
<name>A0AAW6I5I1_9BACT</name>
<gene>
    <name evidence="4" type="ORF">PQG89_12805</name>
</gene>
<reference evidence="4" key="1">
    <citation type="submission" date="2023-01" db="EMBL/GenBank/DDBJ databases">
        <title>Exploring GABA producing Bacteroides strains toward improving mental health.</title>
        <authorList>
            <person name="Yousuf B."/>
            <person name="Bouhlel N.E."/>
            <person name="Mottawea W."/>
            <person name="Hammami R."/>
        </authorList>
    </citation>
    <scope>NUCLEOTIDE SEQUENCE</scope>
    <source>
        <strain evidence="4">UO.H1047</strain>
    </source>
</reference>
<dbReference type="SUPFAM" id="SSF53335">
    <property type="entry name" value="S-adenosyl-L-methionine-dependent methyltransferases"/>
    <property type="match status" value="1"/>
</dbReference>
<proteinExistence type="inferred from homology"/>
<dbReference type="Proteomes" id="UP001213646">
    <property type="component" value="Unassembled WGS sequence"/>
</dbReference>
<dbReference type="RefSeq" id="WP_272698109.1">
    <property type="nucleotide sequence ID" value="NZ_JAQPYW010000182.1"/>
</dbReference>
<dbReference type="GO" id="GO:0009307">
    <property type="term" value="P:DNA restriction-modification system"/>
    <property type="evidence" value="ECO:0007669"/>
    <property type="project" value="UniProtKB-KW"/>
</dbReference>
<protein>
    <submittedName>
        <fullName evidence="4">Type I restriction-modification system subunit M N-terminal domain-containing protein</fullName>
    </submittedName>
</protein>
<dbReference type="Pfam" id="PF12161">
    <property type="entry name" value="HsdM_N"/>
    <property type="match status" value="1"/>
</dbReference>
<evidence type="ECO:0000313" key="4">
    <source>
        <dbReference type="EMBL" id="MDC7150294.1"/>
    </source>
</evidence>
<evidence type="ECO:0000259" key="3">
    <source>
        <dbReference type="Pfam" id="PF12161"/>
    </source>
</evidence>
<dbReference type="InterPro" id="IPR038333">
    <property type="entry name" value="T1MK-like_N_sf"/>
</dbReference>
<comment type="caution">
    <text evidence="4">The sequence shown here is derived from an EMBL/GenBank/DDBJ whole genome shotgun (WGS) entry which is preliminary data.</text>
</comment>
<evidence type="ECO:0000256" key="2">
    <source>
        <dbReference type="ARBA" id="ARBA00022747"/>
    </source>
</evidence>
<comment type="similarity">
    <text evidence="1">Belongs to the N(4)/N(6)-methyltransferase family.</text>
</comment>
<feature type="domain" description="N6 adenine-specific DNA methyltransferase N-terminal" evidence="3">
    <location>
        <begin position="13"/>
        <end position="91"/>
    </location>
</feature>
<evidence type="ECO:0000256" key="1">
    <source>
        <dbReference type="ARBA" id="ARBA00006594"/>
    </source>
</evidence>
<dbReference type="Gene3D" id="1.20.1260.30">
    <property type="match status" value="1"/>
</dbReference>
<sequence length="130" mass="14955">MITSTQQKQELFKTIWSIADDLRGSVDGWDFKQYILGMLFYRFISENIANYINALQLEAGFEGFDYTTMPDNEAEQGRDMIVQEKGFFIAPSDLFCNMLKGATTQTLISCSMTCSIASRTRPRERHPRMI</sequence>
<evidence type="ECO:0000313" key="5">
    <source>
        <dbReference type="Proteomes" id="UP001213646"/>
    </source>
</evidence>
<dbReference type="InterPro" id="IPR029063">
    <property type="entry name" value="SAM-dependent_MTases_sf"/>
</dbReference>
<dbReference type="InterPro" id="IPR022749">
    <property type="entry name" value="D12N6_MeTrfase_N"/>
</dbReference>
<accession>A0AAW6I5I1</accession>
<keyword evidence="2" id="KW-0680">Restriction system</keyword>
<organism evidence="4 5">
    <name type="scientific">Parabacteroides johnsonii</name>
    <dbReference type="NCBI Taxonomy" id="387661"/>
    <lineage>
        <taxon>Bacteria</taxon>
        <taxon>Pseudomonadati</taxon>
        <taxon>Bacteroidota</taxon>
        <taxon>Bacteroidia</taxon>
        <taxon>Bacteroidales</taxon>
        <taxon>Tannerellaceae</taxon>
        <taxon>Parabacteroides</taxon>
    </lineage>
</organism>